<dbReference type="PROSITE" id="PS00022">
    <property type="entry name" value="EGF_1"/>
    <property type="match status" value="1"/>
</dbReference>
<dbReference type="SUPFAM" id="SSF57196">
    <property type="entry name" value="EGF/Laminin"/>
    <property type="match status" value="1"/>
</dbReference>
<evidence type="ECO:0000259" key="4">
    <source>
        <dbReference type="PROSITE" id="PS50026"/>
    </source>
</evidence>
<dbReference type="Pfam" id="PF07974">
    <property type="entry name" value="EGF_2"/>
    <property type="match status" value="1"/>
</dbReference>
<dbReference type="Proteomes" id="UP001208570">
    <property type="component" value="Unassembled WGS sequence"/>
</dbReference>
<gene>
    <name evidence="5" type="ORF">LSH36_235g04037</name>
</gene>
<name>A0AAD9JLX7_9ANNE</name>
<evidence type="ECO:0000313" key="6">
    <source>
        <dbReference type="Proteomes" id="UP001208570"/>
    </source>
</evidence>
<proteinExistence type="predicted"/>
<dbReference type="Gene3D" id="2.10.25.10">
    <property type="entry name" value="Laminin"/>
    <property type="match status" value="1"/>
</dbReference>
<dbReference type="SMART" id="SM00181">
    <property type="entry name" value="EGF"/>
    <property type="match status" value="1"/>
</dbReference>
<dbReference type="CDD" id="cd00054">
    <property type="entry name" value="EGF_CA"/>
    <property type="match status" value="1"/>
</dbReference>
<organism evidence="5 6">
    <name type="scientific">Paralvinella palmiformis</name>
    <dbReference type="NCBI Taxonomy" id="53620"/>
    <lineage>
        <taxon>Eukaryota</taxon>
        <taxon>Metazoa</taxon>
        <taxon>Spiralia</taxon>
        <taxon>Lophotrochozoa</taxon>
        <taxon>Annelida</taxon>
        <taxon>Polychaeta</taxon>
        <taxon>Sedentaria</taxon>
        <taxon>Canalipalpata</taxon>
        <taxon>Terebellida</taxon>
        <taxon>Terebelliformia</taxon>
        <taxon>Alvinellidae</taxon>
        <taxon>Paralvinella</taxon>
    </lineage>
</organism>
<evidence type="ECO:0000256" key="1">
    <source>
        <dbReference type="ARBA" id="ARBA00023157"/>
    </source>
</evidence>
<dbReference type="PROSITE" id="PS50026">
    <property type="entry name" value="EGF_3"/>
    <property type="match status" value="1"/>
</dbReference>
<protein>
    <recommendedName>
        <fullName evidence="4">EGF-like domain-containing protein</fullName>
    </recommendedName>
</protein>
<evidence type="ECO:0000256" key="3">
    <source>
        <dbReference type="SAM" id="SignalP"/>
    </source>
</evidence>
<dbReference type="AlphaFoldDB" id="A0AAD9JLX7"/>
<keyword evidence="3" id="KW-0732">Signal</keyword>
<comment type="caution">
    <text evidence="2">Lacks conserved residue(s) required for the propagation of feature annotation.</text>
</comment>
<comment type="caution">
    <text evidence="5">The sequence shown here is derived from an EMBL/GenBank/DDBJ whole genome shotgun (WGS) entry which is preliminary data.</text>
</comment>
<dbReference type="InterPro" id="IPR000742">
    <property type="entry name" value="EGF"/>
</dbReference>
<evidence type="ECO:0000313" key="5">
    <source>
        <dbReference type="EMBL" id="KAK2155643.1"/>
    </source>
</evidence>
<feature type="chain" id="PRO_5042257121" description="EGF-like domain-containing protein" evidence="3">
    <location>
        <begin position="20"/>
        <end position="302"/>
    </location>
</feature>
<sequence>MTSKFSLLLVSAFLTQVWCQRPPFNPHGFPFDKGLVKSHFCMTNFNELINEKTYPTCPSNTDCDQCDRGAWWEWSWRWSRPSCPSCCDDPVIVSKIVQQTEEVCCPGYYGWRCDKAFCAKPCEDLKTNCIAPNTCGPACNPPCRNGGTCINTELGNVCSCASGWTGPTCETCEFEIRSSAMTRKKTVAKMAARATPDDVSVRLDTEVFSAMKRSSAMTRKKTVAKMAARATPDDVSVRLDTEVFSAMKRSSAMTRKKTVAKMAARATPDDVSVRLDTEVFSAMKIMSYHEKVRKTAGIDVLI</sequence>
<feature type="disulfide bond" evidence="2">
    <location>
        <begin position="160"/>
        <end position="169"/>
    </location>
</feature>
<keyword evidence="6" id="KW-1185">Reference proteome</keyword>
<feature type="domain" description="EGF-like" evidence="4">
    <location>
        <begin position="136"/>
        <end position="170"/>
    </location>
</feature>
<feature type="disulfide bond" evidence="2">
    <location>
        <begin position="139"/>
        <end position="149"/>
    </location>
</feature>
<feature type="signal peptide" evidence="3">
    <location>
        <begin position="1"/>
        <end position="19"/>
    </location>
</feature>
<keyword evidence="2" id="KW-0245">EGF-like domain</keyword>
<reference evidence="5" key="1">
    <citation type="journal article" date="2023" name="Mol. Biol. Evol.">
        <title>Third-Generation Sequencing Reveals the Adaptive Role of the Epigenome in Three Deep-Sea Polychaetes.</title>
        <authorList>
            <person name="Perez M."/>
            <person name="Aroh O."/>
            <person name="Sun Y."/>
            <person name="Lan Y."/>
            <person name="Juniper S.K."/>
            <person name="Young C.R."/>
            <person name="Angers B."/>
            <person name="Qian P.Y."/>
        </authorList>
    </citation>
    <scope>NUCLEOTIDE SEQUENCE</scope>
    <source>
        <strain evidence="5">P08H-3</strain>
    </source>
</reference>
<keyword evidence="1 2" id="KW-1015">Disulfide bond</keyword>
<dbReference type="InterPro" id="IPR013111">
    <property type="entry name" value="EGF_extracell"/>
</dbReference>
<dbReference type="EMBL" id="JAODUP010000235">
    <property type="protein sequence ID" value="KAK2155643.1"/>
    <property type="molecule type" value="Genomic_DNA"/>
</dbReference>
<accession>A0AAD9JLX7</accession>
<evidence type="ECO:0000256" key="2">
    <source>
        <dbReference type="PROSITE-ProRule" id="PRU00076"/>
    </source>
</evidence>